<reference evidence="1 2" key="1">
    <citation type="submission" date="2022-02" db="EMBL/GenBank/DDBJ databases">
        <title>The car tank lid bacteriome: a reservoir of bacteria with potential in bioremediation of fuel.</title>
        <authorList>
            <person name="Vidal-Verdu A."/>
            <person name="Gomez-Martinez D."/>
            <person name="Latorre-Perez A."/>
            <person name="Pereto J."/>
            <person name="Porcar M."/>
        </authorList>
    </citation>
    <scope>NUCLEOTIDE SEQUENCE [LARGE SCALE GENOMIC DNA]</scope>
    <source>
        <strain evidence="1 2">4D.3</strain>
    </source>
</reference>
<dbReference type="InterPro" id="IPR017686">
    <property type="entry name" value="Phg/plasmid-like_prot"/>
</dbReference>
<protein>
    <submittedName>
        <fullName evidence="1">DUF945 domain-containing protein</fullName>
    </submittedName>
</protein>
<sequence length="356" mass="39941">MSLLAPAAPSDFTLIGHAQQRGDAWLPRQRVIGGQSNFYPGAIPVADVERRLFGWKGERRRIAVERPAQWNEEPSHVGVDGVPSVWDAIDSRVAITRDDSGDNTVFGVVSQKYEIHQYRDWLLRDVANLLDDSLSISSAGYLRHGALAWVEISVPANVRVARGVTFRPNLLATSSMDGTSATIFKRTVTDVVCDNTRRVALKEDGEELRVRHTKGSGFRIASAREALDLVYEARDVFAAQIEELLATPVSDAQWGEFLKVLVPEGTRTGKPDSEHRAMEKARQRAELDRLYRTDSRCGQWHGTAHGALQAVNTYEHHVLAPRQRERGARNAEWTVDGEFDRRDKRHYADLVRLLEG</sequence>
<accession>A0ABT0J8X7</accession>
<gene>
    <name evidence="1" type="ORF">M1843_19575</name>
</gene>
<dbReference type="EMBL" id="JALQCY010000008">
    <property type="protein sequence ID" value="MCK9795952.1"/>
    <property type="molecule type" value="Genomic_DNA"/>
</dbReference>
<proteinExistence type="predicted"/>
<dbReference type="InterPro" id="IPR026325">
    <property type="entry name" value="DUF932"/>
</dbReference>
<evidence type="ECO:0000313" key="1">
    <source>
        <dbReference type="EMBL" id="MCK9795952.1"/>
    </source>
</evidence>
<organism evidence="1 2">
    <name type="scientific">Isoptericola peretonis</name>
    <dbReference type="NCBI Taxonomy" id="2918523"/>
    <lineage>
        <taxon>Bacteria</taxon>
        <taxon>Bacillati</taxon>
        <taxon>Actinomycetota</taxon>
        <taxon>Actinomycetes</taxon>
        <taxon>Micrococcales</taxon>
        <taxon>Promicromonosporaceae</taxon>
        <taxon>Isoptericola</taxon>
    </lineage>
</organism>
<dbReference type="RefSeq" id="WP_416345809.1">
    <property type="nucleotide sequence ID" value="NZ_JALQCY010000008.1"/>
</dbReference>
<keyword evidence="2" id="KW-1185">Reference proteome</keyword>
<dbReference type="Pfam" id="PF06067">
    <property type="entry name" value="DUF932"/>
    <property type="match status" value="1"/>
</dbReference>
<comment type="caution">
    <text evidence="1">The sequence shown here is derived from an EMBL/GenBank/DDBJ whole genome shotgun (WGS) entry which is preliminary data.</text>
</comment>
<dbReference type="Proteomes" id="UP001651050">
    <property type="component" value="Unassembled WGS sequence"/>
</dbReference>
<dbReference type="NCBIfam" id="TIGR03299">
    <property type="entry name" value="LGT_TIGR03299"/>
    <property type="match status" value="1"/>
</dbReference>
<name>A0ABT0J8X7_9MICO</name>
<evidence type="ECO:0000313" key="2">
    <source>
        <dbReference type="Proteomes" id="UP001651050"/>
    </source>
</evidence>